<protein>
    <submittedName>
        <fullName evidence="3">SPFH/Band 7/PHB domain protein</fullName>
    </submittedName>
</protein>
<dbReference type="Pfam" id="PF01145">
    <property type="entry name" value="Band_7"/>
    <property type="match status" value="1"/>
</dbReference>
<organism evidence="3 4">
    <name type="scientific">Psychrilyobacter piezotolerans</name>
    <dbReference type="NCBI Taxonomy" id="2293438"/>
    <lineage>
        <taxon>Bacteria</taxon>
        <taxon>Fusobacteriati</taxon>
        <taxon>Fusobacteriota</taxon>
        <taxon>Fusobacteriia</taxon>
        <taxon>Fusobacteriales</taxon>
        <taxon>Fusobacteriaceae</taxon>
        <taxon>Psychrilyobacter</taxon>
    </lineage>
</organism>
<evidence type="ECO:0000313" key="3">
    <source>
        <dbReference type="EMBL" id="REI42481.1"/>
    </source>
</evidence>
<feature type="region of interest" description="Disordered" evidence="1">
    <location>
        <begin position="272"/>
        <end position="296"/>
    </location>
</feature>
<feature type="domain" description="Band 7" evidence="2">
    <location>
        <begin position="6"/>
        <end position="167"/>
    </location>
</feature>
<dbReference type="InterPro" id="IPR001972">
    <property type="entry name" value="Stomatin_HflK_fam"/>
</dbReference>
<accession>A0ABX9KJS8</accession>
<dbReference type="InterPro" id="IPR050710">
    <property type="entry name" value="Band7/mec-2_domain"/>
</dbReference>
<dbReference type="EMBL" id="QUAJ01000004">
    <property type="protein sequence ID" value="REI42481.1"/>
    <property type="molecule type" value="Genomic_DNA"/>
</dbReference>
<reference evidence="3 4" key="1">
    <citation type="submission" date="2018-08" db="EMBL/GenBank/DDBJ databases">
        <title>Draft genome sequence of Psychrilyobacter sp. strain SD5 isolated from Black Sea water.</title>
        <authorList>
            <person name="Yadav S."/>
            <person name="Villanueva L."/>
            <person name="Damste J.S.S."/>
        </authorList>
    </citation>
    <scope>NUCLEOTIDE SEQUENCE [LARGE SCALE GENOMIC DNA]</scope>
    <source>
        <strain evidence="3 4">SD5</strain>
    </source>
</reference>
<gene>
    <name evidence="3" type="ORF">DYH56_03750</name>
</gene>
<name>A0ABX9KJS8_9FUSO</name>
<comment type="caution">
    <text evidence="3">The sequence shown here is derived from an EMBL/GenBank/DDBJ whole genome shotgun (WGS) entry which is preliminary data.</text>
</comment>
<sequence>MKIKYFPIYWVRQYQRGIVELFGKYRRFAEPGFHVQFPIFEITRVRDVREHTMDIAPQNVITKDNVEINVDGIVWARPLFPEEEIKKTFYNIDNWMNAVMKLAQTNLRQEFGKLTLDESLTARGKIAMDMQISLDKLAEEWGITVTKVEIKVIDPPSDIKEAMHKQKTAEQERRAMRLLATGRFEAAEQDKLALIQIAEGRKQAKIKVAEGQAQAIKLVNEAARQYFVGNAKDLKRLEVVEESLKDNSKIILTKDGISPNIILGEVPIHERKKEEGVPSKDDTKNLSEEILKRYDV</sequence>
<dbReference type="Proteomes" id="UP000263486">
    <property type="component" value="Unassembled WGS sequence"/>
</dbReference>
<dbReference type="InterPro" id="IPR001107">
    <property type="entry name" value="Band_7"/>
</dbReference>
<dbReference type="Gene3D" id="3.30.479.30">
    <property type="entry name" value="Band 7 domain"/>
    <property type="match status" value="1"/>
</dbReference>
<evidence type="ECO:0000313" key="4">
    <source>
        <dbReference type="Proteomes" id="UP000263486"/>
    </source>
</evidence>
<dbReference type="SMART" id="SM00244">
    <property type="entry name" value="PHB"/>
    <property type="match status" value="1"/>
</dbReference>
<dbReference type="PRINTS" id="PR00721">
    <property type="entry name" value="STOMATIN"/>
</dbReference>
<dbReference type="PANTHER" id="PTHR43327">
    <property type="entry name" value="STOMATIN-LIKE PROTEIN 2, MITOCHONDRIAL"/>
    <property type="match status" value="1"/>
</dbReference>
<evidence type="ECO:0000259" key="2">
    <source>
        <dbReference type="SMART" id="SM00244"/>
    </source>
</evidence>
<evidence type="ECO:0000256" key="1">
    <source>
        <dbReference type="SAM" id="MobiDB-lite"/>
    </source>
</evidence>
<dbReference type="SUPFAM" id="SSF117892">
    <property type="entry name" value="Band 7/SPFH domain"/>
    <property type="match status" value="1"/>
</dbReference>
<proteinExistence type="predicted"/>
<dbReference type="PANTHER" id="PTHR43327:SF10">
    <property type="entry name" value="STOMATIN-LIKE PROTEIN 2, MITOCHONDRIAL"/>
    <property type="match status" value="1"/>
</dbReference>
<keyword evidence="4" id="KW-1185">Reference proteome</keyword>
<dbReference type="InterPro" id="IPR036013">
    <property type="entry name" value="Band_7/SPFH_dom_sf"/>
</dbReference>
<dbReference type="RefSeq" id="WP_114641522.1">
    <property type="nucleotide sequence ID" value="NZ_JAACIO010000004.1"/>
</dbReference>